<evidence type="ECO:0000313" key="7">
    <source>
        <dbReference type="Proteomes" id="UP000516260"/>
    </source>
</evidence>
<feature type="compositionally biased region" description="Polar residues" evidence="4">
    <location>
        <begin position="471"/>
        <end position="484"/>
    </location>
</feature>
<comment type="caution">
    <text evidence="6">The sequence shown here is derived from an EMBL/GenBank/DDBJ whole genome shotgun (WGS) entry which is preliminary data.</text>
</comment>
<dbReference type="PROSITE" id="PS00108">
    <property type="entry name" value="PROTEIN_KINASE_ST"/>
    <property type="match status" value="1"/>
</dbReference>
<dbReference type="GO" id="GO:0004672">
    <property type="term" value="F:protein kinase activity"/>
    <property type="evidence" value="ECO:0007669"/>
    <property type="project" value="InterPro"/>
</dbReference>
<evidence type="ECO:0000256" key="3">
    <source>
        <dbReference type="PROSITE-ProRule" id="PRU10141"/>
    </source>
</evidence>
<feature type="compositionally biased region" description="Basic and acidic residues" evidence="4">
    <location>
        <begin position="167"/>
        <end position="176"/>
    </location>
</feature>
<dbReference type="AlphaFoldDB" id="A0A4Z2BLL5"/>
<proteinExistence type="predicted"/>
<dbReference type="InterPro" id="IPR000719">
    <property type="entry name" value="Prot_kinase_dom"/>
</dbReference>
<organism evidence="6 7">
    <name type="scientific">Takifugu bimaculatus</name>
    <dbReference type="NCBI Taxonomy" id="433685"/>
    <lineage>
        <taxon>Eukaryota</taxon>
        <taxon>Metazoa</taxon>
        <taxon>Chordata</taxon>
        <taxon>Craniata</taxon>
        <taxon>Vertebrata</taxon>
        <taxon>Euteleostomi</taxon>
        <taxon>Actinopterygii</taxon>
        <taxon>Neopterygii</taxon>
        <taxon>Teleostei</taxon>
        <taxon>Neoteleostei</taxon>
        <taxon>Acanthomorphata</taxon>
        <taxon>Eupercaria</taxon>
        <taxon>Tetraodontiformes</taxon>
        <taxon>Tetradontoidea</taxon>
        <taxon>Tetraodontidae</taxon>
        <taxon>Takifugu</taxon>
    </lineage>
</organism>
<dbReference type="PANTHER" id="PTHR24347">
    <property type="entry name" value="SERINE/THREONINE-PROTEIN KINASE"/>
    <property type="match status" value="1"/>
</dbReference>
<evidence type="ECO:0000256" key="1">
    <source>
        <dbReference type="ARBA" id="ARBA00022741"/>
    </source>
</evidence>
<feature type="compositionally biased region" description="Basic and acidic residues" evidence="4">
    <location>
        <begin position="485"/>
        <end position="496"/>
    </location>
</feature>
<evidence type="ECO:0000313" key="6">
    <source>
        <dbReference type="EMBL" id="TNM92842.1"/>
    </source>
</evidence>
<feature type="region of interest" description="Disordered" evidence="4">
    <location>
        <begin position="453"/>
        <end position="504"/>
    </location>
</feature>
<dbReference type="SUPFAM" id="SSF56112">
    <property type="entry name" value="Protein kinase-like (PK-like)"/>
    <property type="match status" value="1"/>
</dbReference>
<dbReference type="PROSITE" id="PS50011">
    <property type="entry name" value="PROTEIN_KINASE_DOM"/>
    <property type="match status" value="1"/>
</dbReference>
<accession>A0A4Z2BLL5</accession>
<dbReference type="GO" id="GO:0035556">
    <property type="term" value="P:intracellular signal transduction"/>
    <property type="evidence" value="ECO:0007669"/>
    <property type="project" value="InterPro"/>
</dbReference>
<dbReference type="Proteomes" id="UP000516260">
    <property type="component" value="Chromosome 20"/>
</dbReference>
<dbReference type="FunFam" id="1.10.510.10:FF:000571">
    <property type="entry name" value="Maternal embryonic leucine zipper kinase"/>
    <property type="match status" value="1"/>
</dbReference>
<evidence type="ECO:0000256" key="4">
    <source>
        <dbReference type="SAM" id="MobiDB-lite"/>
    </source>
</evidence>
<dbReference type="Gene3D" id="3.10.20.230">
    <property type="entry name" value="Doublecortin domain"/>
    <property type="match status" value="1"/>
</dbReference>
<dbReference type="Pfam" id="PF00069">
    <property type="entry name" value="Pkinase"/>
    <property type="match status" value="1"/>
</dbReference>
<feature type="region of interest" description="Disordered" evidence="4">
    <location>
        <begin position="1"/>
        <end position="25"/>
    </location>
</feature>
<keyword evidence="2 3" id="KW-0067">ATP-binding</keyword>
<dbReference type="InterPro" id="IPR008271">
    <property type="entry name" value="Ser/Thr_kinase_AS"/>
</dbReference>
<dbReference type="PROSITE" id="PS00107">
    <property type="entry name" value="PROTEIN_KINASE_ATP"/>
    <property type="match status" value="1"/>
</dbReference>
<feature type="region of interest" description="Disordered" evidence="4">
    <location>
        <begin position="126"/>
        <end position="176"/>
    </location>
</feature>
<keyword evidence="1 3" id="KW-0547">Nucleotide-binding</keyword>
<dbReference type="Gene3D" id="1.10.510.10">
    <property type="entry name" value="Transferase(Phosphotransferase) domain 1"/>
    <property type="match status" value="1"/>
</dbReference>
<gene>
    <name evidence="6" type="ORF">fugu_018244</name>
</gene>
<evidence type="ECO:0000259" key="5">
    <source>
        <dbReference type="PROSITE" id="PS50011"/>
    </source>
</evidence>
<dbReference type="SUPFAM" id="SSF89837">
    <property type="entry name" value="Doublecortin (DC)"/>
    <property type="match status" value="1"/>
</dbReference>
<feature type="domain" description="Protein kinase" evidence="5">
    <location>
        <begin position="186"/>
        <end position="443"/>
    </location>
</feature>
<dbReference type="Gene3D" id="3.30.200.20">
    <property type="entry name" value="Phosphorylase Kinase, domain 1"/>
    <property type="match status" value="1"/>
</dbReference>
<feature type="compositionally biased region" description="Low complexity" evidence="4">
    <location>
        <begin position="562"/>
        <end position="577"/>
    </location>
</feature>
<protein>
    <recommendedName>
        <fullName evidence="5">Protein kinase domain-containing protein</fullName>
    </recommendedName>
</protein>
<dbReference type="SMART" id="SM00220">
    <property type="entry name" value="S_TKc"/>
    <property type="match status" value="1"/>
</dbReference>
<dbReference type="InterPro" id="IPR017441">
    <property type="entry name" value="Protein_kinase_ATP_BS"/>
</dbReference>
<dbReference type="InterPro" id="IPR011009">
    <property type="entry name" value="Kinase-like_dom_sf"/>
</dbReference>
<keyword evidence="7" id="KW-1185">Reference proteome</keyword>
<dbReference type="InterPro" id="IPR036572">
    <property type="entry name" value="Doublecortin_dom_sf"/>
</dbReference>
<dbReference type="GO" id="GO:0005524">
    <property type="term" value="F:ATP binding"/>
    <property type="evidence" value="ECO:0007669"/>
    <property type="project" value="UniProtKB-UniRule"/>
</dbReference>
<name>A0A4Z2BLL5_9TELE</name>
<feature type="compositionally biased region" description="Polar residues" evidence="4">
    <location>
        <begin position="578"/>
        <end position="588"/>
    </location>
</feature>
<reference evidence="6 7" key="1">
    <citation type="submission" date="2019-04" db="EMBL/GenBank/DDBJ databases">
        <title>The sequence and de novo assembly of Takifugu bimaculatus genome using PacBio and Hi-C technologies.</title>
        <authorList>
            <person name="Xu P."/>
            <person name="Liu B."/>
            <person name="Zhou Z."/>
        </authorList>
    </citation>
    <scope>NUCLEOTIDE SEQUENCE [LARGE SCALE GENOMIC DNA]</scope>
    <source>
        <strain evidence="6">TB-2018</strain>
        <tissue evidence="6">Muscle</tissue>
    </source>
</reference>
<sequence length="655" mass="73121">MAQAPLRKRPDPELPLPSPSSSPSSLTYPITVLLNRRGVVSFEQLLLDISEALGFPRWHRARVTRLFTTHAQEVFAISSEASRPFWLWGSLAPVLSNVQEALEELFPEHSHYRDAALRAWERKLRPAPDKTAKADSGYSEGMDSNNTPPDPDNTKTLKHHTNAQQHHHMDARDHSDVTEEDIERCYDIGRVVGDGNFAVVRECRRRDNGQTLAVKIVERSKLAGREHMMQNELSLLGSLCHPRIVRLFAHRHTRTHSYLVMELVTGGDLFEAISERGTFSEMEAGLMVSDVGEALNYIHCKSIVHRDIKPENLLIERVAAGVSRLKLGDFGLAMVVTEPVFTICGTPTYVAPEILNETGYGVAVDVWALGVILYILLCGFPPFRSRDRNQEELFKLIKQGHLHFLSPFWDHISEEARGLVRALLQPEPTVRLTAGQTLLHPWVKAMAADCRQGAPNDKAQRNTVKMKAEQDQAQQRHQNNTSELTSEKSEFTKKEPISPFGMPEVHTTNCRLTCSSSREVNLQEIQDLAPELSNTHCSPENRMSLRNYFSGPVTQMHPLPQIKSQSQQNSQQCSTLQHTSASTNQRQTVLGHIASTRPSSDPATASSSQSLHQQNSSCSHYNGNSSTSPNPSSQDCMEHVAHGANTQSPHCEPAP</sequence>
<dbReference type="EMBL" id="SWLE01000013">
    <property type="protein sequence ID" value="TNM92842.1"/>
    <property type="molecule type" value="Genomic_DNA"/>
</dbReference>
<feature type="binding site" evidence="3">
    <location>
        <position position="215"/>
    </location>
    <ligand>
        <name>ATP</name>
        <dbReference type="ChEBI" id="CHEBI:30616"/>
    </ligand>
</feature>
<evidence type="ECO:0000256" key="2">
    <source>
        <dbReference type="ARBA" id="ARBA00022840"/>
    </source>
</evidence>
<feature type="compositionally biased region" description="Low complexity" evidence="4">
    <location>
        <begin position="594"/>
        <end position="633"/>
    </location>
</feature>
<feature type="region of interest" description="Disordered" evidence="4">
    <location>
        <begin position="562"/>
        <end position="655"/>
    </location>
</feature>